<dbReference type="GO" id="GO:0008115">
    <property type="term" value="F:sarcosine oxidase activity"/>
    <property type="evidence" value="ECO:0007669"/>
    <property type="project" value="InterPro"/>
</dbReference>
<dbReference type="InterPro" id="IPR038561">
    <property type="entry name" value="SoxD_sf"/>
</dbReference>
<evidence type="ECO:0000313" key="1">
    <source>
        <dbReference type="EMBL" id="KMO36774.1"/>
    </source>
</evidence>
<dbReference type="Gene3D" id="3.30.2270.10">
    <property type="entry name" value="Folate-binding superfamily"/>
    <property type="match status" value="1"/>
</dbReference>
<comment type="caution">
    <text evidence="1">The sequence shown here is derived from an EMBL/GenBank/DDBJ whole genome shotgun (WGS) entry which is preliminary data.</text>
</comment>
<dbReference type="PATRIC" id="fig|270351.6.peg.6671"/>
<accession>A0A0J6SSU6</accession>
<dbReference type="InterPro" id="IPR006279">
    <property type="entry name" value="SoxD"/>
</dbReference>
<sequence>MRITCPYCGPRDVAEFTYLGDGTLRRPDPAAPGAAAAFHDYVYLRDNPAGRHTELWYHAGGCRSWLRAVRDTRTHAFESVALATDSVPSEQAQ</sequence>
<reference evidence="1 2" key="1">
    <citation type="submission" date="2015-03" db="EMBL/GenBank/DDBJ databases">
        <title>Genome sequencing of Methylobacterium aquaticum DSM16371 type strain.</title>
        <authorList>
            <person name="Chaudhry V."/>
            <person name="Patil P.B."/>
        </authorList>
    </citation>
    <scope>NUCLEOTIDE SEQUENCE [LARGE SCALE GENOMIC DNA]</scope>
    <source>
        <strain evidence="1 2">DSM 16371</strain>
    </source>
</reference>
<organism evidence="1 2">
    <name type="scientific">Methylobacterium aquaticum</name>
    <dbReference type="NCBI Taxonomy" id="270351"/>
    <lineage>
        <taxon>Bacteria</taxon>
        <taxon>Pseudomonadati</taxon>
        <taxon>Pseudomonadota</taxon>
        <taxon>Alphaproteobacteria</taxon>
        <taxon>Hyphomicrobiales</taxon>
        <taxon>Methylobacteriaceae</taxon>
        <taxon>Methylobacterium</taxon>
    </lineage>
</organism>
<gene>
    <name evidence="1" type="ORF">VP06_09445</name>
</gene>
<dbReference type="EMBL" id="LABX01000065">
    <property type="protein sequence ID" value="KMO36774.1"/>
    <property type="molecule type" value="Genomic_DNA"/>
</dbReference>
<dbReference type="AlphaFoldDB" id="A0A0J6SSU6"/>
<dbReference type="OrthoDB" id="7159274at2"/>
<dbReference type="RefSeq" id="WP_048463514.1">
    <property type="nucleotide sequence ID" value="NZ_JBNTQU010000012.1"/>
</dbReference>
<dbReference type="Pfam" id="PF04267">
    <property type="entry name" value="SoxD"/>
    <property type="match status" value="1"/>
</dbReference>
<dbReference type="Proteomes" id="UP000035929">
    <property type="component" value="Unassembled WGS sequence"/>
</dbReference>
<evidence type="ECO:0000313" key="2">
    <source>
        <dbReference type="Proteomes" id="UP000035929"/>
    </source>
</evidence>
<protein>
    <submittedName>
        <fullName evidence="1">Sarcosine oxidase subunit delta</fullName>
    </submittedName>
</protein>
<dbReference type="GO" id="GO:0046653">
    <property type="term" value="P:tetrahydrofolate metabolic process"/>
    <property type="evidence" value="ECO:0007669"/>
    <property type="project" value="InterPro"/>
</dbReference>
<name>A0A0J6SSU6_9HYPH</name>
<proteinExistence type="predicted"/>